<evidence type="ECO:0000313" key="1">
    <source>
        <dbReference type="EMBL" id="RZS58771.1"/>
    </source>
</evidence>
<dbReference type="EMBL" id="SGWV01000007">
    <property type="protein sequence ID" value="RZS58771.1"/>
    <property type="molecule type" value="Genomic_DNA"/>
</dbReference>
<comment type="caution">
    <text evidence="1">The sequence shown here is derived from an EMBL/GenBank/DDBJ whole genome shotgun (WGS) entry which is preliminary data.</text>
</comment>
<protein>
    <submittedName>
        <fullName evidence="1">MxaL protein</fullName>
    </submittedName>
</protein>
<dbReference type="AlphaFoldDB" id="A0A4Q7LVL1"/>
<proteinExistence type="predicted"/>
<sequence length="304" mass="33233">MSRLADLATMLRPQRAFVAATLLLAAAVWLPPLTLQRPTWRYLVTFDVTQSMDVPDQLLDGVPVSRLAMSRAAARLALARLPCGSQLGWSVFADYRVMLLMAPVEVCANHEGLLAALEAIDGRMRWANASKVGKGASWVVRTARAIDPQTRAVFLTDGHESPPLRSASETPPVQDLTPGEIGGWLIGVGGDLPQRIPRHDDDGRDLGFWAAEDVVQRFGPDTPGTAHEHLSELREPHLRALGDLLGLGYRRLSHPSDLADAMLDPALVTRAPVPTDLRWLPALLGLAVLVGRFVPEGWRRRTRA</sequence>
<gene>
    <name evidence="1" type="ORF">EV685_1071</name>
</gene>
<reference evidence="1 2" key="1">
    <citation type="submission" date="2019-02" db="EMBL/GenBank/DDBJ databases">
        <title>Genomic Encyclopedia of Type Strains, Phase IV (KMG-IV): sequencing the most valuable type-strain genomes for metagenomic binning, comparative biology and taxonomic classification.</title>
        <authorList>
            <person name="Goeker M."/>
        </authorList>
    </citation>
    <scope>NUCLEOTIDE SEQUENCE [LARGE SCALE GENOMIC DNA]</scope>
    <source>
        <strain evidence="1 2">DSM 10617</strain>
    </source>
</reference>
<dbReference type="OrthoDB" id="8532766at2"/>
<keyword evidence="2" id="KW-1185">Reference proteome</keyword>
<organism evidence="1 2">
    <name type="scientific">Sphaerotilus mobilis</name>
    <dbReference type="NCBI Taxonomy" id="47994"/>
    <lineage>
        <taxon>Bacteria</taxon>
        <taxon>Pseudomonadati</taxon>
        <taxon>Pseudomonadota</taxon>
        <taxon>Betaproteobacteria</taxon>
        <taxon>Burkholderiales</taxon>
        <taxon>Sphaerotilaceae</taxon>
        <taxon>Sphaerotilus</taxon>
    </lineage>
</organism>
<dbReference type="Proteomes" id="UP000293433">
    <property type="component" value="Unassembled WGS sequence"/>
</dbReference>
<dbReference type="RefSeq" id="WP_130480880.1">
    <property type="nucleotide sequence ID" value="NZ_SGWV01000007.1"/>
</dbReference>
<dbReference type="InterPro" id="IPR036465">
    <property type="entry name" value="vWFA_dom_sf"/>
</dbReference>
<evidence type="ECO:0000313" key="2">
    <source>
        <dbReference type="Proteomes" id="UP000293433"/>
    </source>
</evidence>
<name>A0A4Q7LVL1_9BURK</name>
<accession>A0A4Q7LVL1</accession>
<dbReference type="Gene3D" id="3.40.50.410">
    <property type="entry name" value="von Willebrand factor, type A domain"/>
    <property type="match status" value="1"/>
</dbReference>